<dbReference type="KEGG" id="ptx:ABW99_05310"/>
<dbReference type="InterPro" id="IPR029063">
    <property type="entry name" value="SAM-dependent_MTases_sf"/>
</dbReference>
<dbReference type="PATRIC" id="fig|445709.3.peg.1144"/>
<dbReference type="Gene3D" id="3.40.50.150">
    <property type="entry name" value="Vaccinia Virus protein VP39"/>
    <property type="match status" value="1"/>
</dbReference>
<keyword evidence="6" id="KW-1185">Reference proteome</keyword>
<reference evidence="6" key="1">
    <citation type="submission" date="2015-06" db="EMBL/GenBank/DDBJ databases">
        <authorList>
            <person name="Lim Y.L."/>
            <person name="Ee R."/>
            <person name="Yong D."/>
            <person name="How K.Y."/>
            <person name="Yin W.F."/>
            <person name="Chan K.G."/>
        </authorList>
    </citation>
    <scope>NUCLEOTIDE SEQUENCE [LARGE SCALE GENOMIC DNA]</scope>
    <source>
        <strain evidence="6">DSM 25325</strain>
    </source>
</reference>
<dbReference type="SUPFAM" id="SSF53335">
    <property type="entry name" value="S-adenosyl-L-methionine-dependent methyltransferases"/>
    <property type="match status" value="1"/>
</dbReference>
<sequence length="199" mass="21695">MLQLMAQRMRRSATWMFAQELLDKPRAVGAVWPSSQALARRMAAQVPVDGTGWVVELGGGTGAITEAILARGVLPERLLVVERSGVFVRHLRQRFPAVRVLQGDAAKLAQLLPAGARVDAIVSSLPLRSLPAPEAGEILAQWVRVCATGGIVIQFTYDLPGLRRHQPPGFRPCASSIVWHNLPPARVLTFARSEARSNR</sequence>
<dbReference type="InterPro" id="IPR041698">
    <property type="entry name" value="Methyltransf_25"/>
</dbReference>
<dbReference type="EMBL" id="CP011568">
    <property type="protein sequence ID" value="AKJ70382.1"/>
    <property type="molecule type" value="Genomic_DNA"/>
</dbReference>
<dbReference type="InterPro" id="IPR020598">
    <property type="entry name" value="rRNA_Ade_methylase_Trfase_N"/>
</dbReference>
<evidence type="ECO:0000313" key="5">
    <source>
        <dbReference type="EMBL" id="AKJ70382.1"/>
    </source>
</evidence>
<evidence type="ECO:0000256" key="2">
    <source>
        <dbReference type="ARBA" id="ARBA00022679"/>
    </source>
</evidence>
<keyword evidence="1 5" id="KW-0489">Methyltransferase</keyword>
<keyword evidence="3" id="KW-0949">S-adenosyl-L-methionine</keyword>
<dbReference type="STRING" id="445709.ABW99_05310"/>
<name>A0A0G3EYB6_9BURK</name>
<gene>
    <name evidence="5" type="ORF">ABW99_05310</name>
</gene>
<dbReference type="AlphaFoldDB" id="A0A0G3EYB6"/>
<dbReference type="GO" id="GO:0000179">
    <property type="term" value="F:rRNA (adenine-N6,N6-)-dimethyltransferase activity"/>
    <property type="evidence" value="ECO:0007669"/>
    <property type="project" value="InterPro"/>
</dbReference>
<proteinExistence type="predicted"/>
<keyword evidence="2 5" id="KW-0808">Transferase</keyword>
<dbReference type="Proteomes" id="UP000036700">
    <property type="component" value="Chromosome"/>
</dbReference>
<dbReference type="SMART" id="SM00650">
    <property type="entry name" value="rADc"/>
    <property type="match status" value="1"/>
</dbReference>
<dbReference type="Pfam" id="PF13649">
    <property type="entry name" value="Methyltransf_25"/>
    <property type="match status" value="1"/>
</dbReference>
<accession>A0A0G3EYB6</accession>
<evidence type="ECO:0000313" key="6">
    <source>
        <dbReference type="Proteomes" id="UP000036700"/>
    </source>
</evidence>
<protein>
    <submittedName>
        <fullName evidence="5">Methyltransferase</fullName>
    </submittedName>
</protein>
<organism evidence="5 6">
    <name type="scientific">Pandoraea thiooxydans</name>
    <dbReference type="NCBI Taxonomy" id="445709"/>
    <lineage>
        <taxon>Bacteria</taxon>
        <taxon>Pseudomonadati</taxon>
        <taxon>Pseudomonadota</taxon>
        <taxon>Betaproteobacteria</taxon>
        <taxon>Burkholderiales</taxon>
        <taxon>Burkholderiaceae</taxon>
        <taxon>Pandoraea</taxon>
    </lineage>
</organism>
<dbReference type="CDD" id="cd02440">
    <property type="entry name" value="AdoMet_MTases"/>
    <property type="match status" value="1"/>
</dbReference>
<evidence type="ECO:0000256" key="3">
    <source>
        <dbReference type="ARBA" id="ARBA00022691"/>
    </source>
</evidence>
<feature type="domain" description="Ribosomal RNA adenine methylase transferase N-terminal" evidence="4">
    <location>
        <begin position="38"/>
        <end position="186"/>
    </location>
</feature>
<evidence type="ECO:0000259" key="4">
    <source>
        <dbReference type="SMART" id="SM00650"/>
    </source>
</evidence>
<evidence type="ECO:0000256" key="1">
    <source>
        <dbReference type="ARBA" id="ARBA00022603"/>
    </source>
</evidence>